<comment type="similarity">
    <text evidence="1 3">Belongs to the class-III pyridoxal-phosphate-dependent aminotransferase family.</text>
</comment>
<dbReference type="Gene3D" id="3.90.1150.10">
    <property type="entry name" value="Aspartate Aminotransferase, domain 1"/>
    <property type="match status" value="1"/>
</dbReference>
<dbReference type="RefSeq" id="WP_120044554.1">
    <property type="nucleotide sequence ID" value="NZ_QZFU01000044.1"/>
</dbReference>
<dbReference type="InterPro" id="IPR005814">
    <property type="entry name" value="Aminotrans_3"/>
</dbReference>
<proteinExistence type="inferred from homology"/>
<dbReference type="GO" id="GO:0008483">
    <property type="term" value="F:transaminase activity"/>
    <property type="evidence" value="ECO:0007669"/>
    <property type="project" value="UniProtKB-KW"/>
</dbReference>
<evidence type="ECO:0000256" key="2">
    <source>
        <dbReference type="ARBA" id="ARBA00022898"/>
    </source>
</evidence>
<dbReference type="AlphaFoldDB" id="A0A3A4KJS2"/>
<keyword evidence="5" id="KW-1185">Reference proteome</keyword>
<dbReference type="CDD" id="cd00610">
    <property type="entry name" value="OAT_like"/>
    <property type="match status" value="1"/>
</dbReference>
<dbReference type="PIRSF" id="PIRSF000521">
    <property type="entry name" value="Transaminase_4ab_Lys_Orn"/>
    <property type="match status" value="1"/>
</dbReference>
<dbReference type="Proteomes" id="UP000266677">
    <property type="component" value="Unassembled WGS sequence"/>
</dbReference>
<comment type="caution">
    <text evidence="4">The sequence shown here is derived from an EMBL/GenBank/DDBJ whole genome shotgun (WGS) entry which is preliminary data.</text>
</comment>
<keyword evidence="2 3" id="KW-0663">Pyridoxal phosphate</keyword>
<sequence>MDALWHGFADMGAVTRDGVFAVARGEGAYVYDAAGARYLDATAGLWFTNVGHGRGEIADAVAAQLRRIAHYSNFGDITEPVTQALAERLSAIGPVPGSKIFFTSGGSDSVDTAAKLARRYWHELGRPGKTIVVGRQRAYHGMHVAGTALAGIPVNREGYGELMPDTRTIAWDEAKALLALIEEVGAERIAAFFCEPIIGAGGIYLPPERYLAEVRRICRDHDILFVADEVVTGFGRIGGSWFASTRFGLEPDLMTTAKGLTSGYLPMGAVFIAPHIAEPFFAGGVWWRHGYTYGGHAGSAAAAMANLDIIEREGLLDAAARLETTLHAKLAPLAEHPRVAEIRSGVGAVAAVQLADPAEGLSMVKTLRAHGISGRAAGQGAMQISPSFVMTDEQVDELVAGFVAALG</sequence>
<dbReference type="Pfam" id="PF00202">
    <property type="entry name" value="Aminotran_3"/>
    <property type="match status" value="1"/>
</dbReference>
<evidence type="ECO:0000313" key="5">
    <source>
        <dbReference type="Proteomes" id="UP000266677"/>
    </source>
</evidence>
<keyword evidence="4" id="KW-0032">Aminotransferase</keyword>
<organism evidence="4 5">
    <name type="scientific">Nocardia panacis</name>
    <dbReference type="NCBI Taxonomy" id="2340916"/>
    <lineage>
        <taxon>Bacteria</taxon>
        <taxon>Bacillati</taxon>
        <taxon>Actinomycetota</taxon>
        <taxon>Actinomycetes</taxon>
        <taxon>Mycobacteriales</taxon>
        <taxon>Nocardiaceae</taxon>
        <taxon>Nocardia</taxon>
    </lineage>
</organism>
<dbReference type="InterPro" id="IPR049704">
    <property type="entry name" value="Aminotrans_3_PPA_site"/>
</dbReference>
<gene>
    <name evidence="4" type="ORF">D5S18_30260</name>
</gene>
<dbReference type="Gene3D" id="3.40.640.10">
    <property type="entry name" value="Type I PLP-dependent aspartate aminotransferase-like (Major domain)"/>
    <property type="match status" value="1"/>
</dbReference>
<dbReference type="InterPro" id="IPR015421">
    <property type="entry name" value="PyrdxlP-dep_Trfase_major"/>
</dbReference>
<evidence type="ECO:0000256" key="3">
    <source>
        <dbReference type="RuleBase" id="RU003560"/>
    </source>
</evidence>
<dbReference type="GO" id="GO:0030170">
    <property type="term" value="F:pyridoxal phosphate binding"/>
    <property type="evidence" value="ECO:0007669"/>
    <property type="project" value="InterPro"/>
</dbReference>
<dbReference type="InterPro" id="IPR015424">
    <property type="entry name" value="PyrdxlP-dep_Trfase"/>
</dbReference>
<dbReference type="EMBL" id="QZFU01000044">
    <property type="protein sequence ID" value="RJO69448.1"/>
    <property type="molecule type" value="Genomic_DNA"/>
</dbReference>
<name>A0A3A4KJS2_9NOCA</name>
<protein>
    <submittedName>
        <fullName evidence="4">Aspartate aminotransferase family protein</fullName>
    </submittedName>
</protein>
<evidence type="ECO:0000256" key="1">
    <source>
        <dbReference type="ARBA" id="ARBA00008954"/>
    </source>
</evidence>
<evidence type="ECO:0000313" key="4">
    <source>
        <dbReference type="EMBL" id="RJO69448.1"/>
    </source>
</evidence>
<accession>A0A3A4KJS2</accession>
<dbReference type="PANTHER" id="PTHR43094:SF1">
    <property type="entry name" value="AMINOTRANSFERASE CLASS-III"/>
    <property type="match status" value="1"/>
</dbReference>
<dbReference type="SUPFAM" id="SSF53383">
    <property type="entry name" value="PLP-dependent transferases"/>
    <property type="match status" value="1"/>
</dbReference>
<dbReference type="OrthoDB" id="9801834at2"/>
<dbReference type="PROSITE" id="PS00600">
    <property type="entry name" value="AA_TRANSFER_CLASS_3"/>
    <property type="match status" value="1"/>
</dbReference>
<keyword evidence="4" id="KW-0808">Transferase</keyword>
<dbReference type="PANTHER" id="PTHR43094">
    <property type="entry name" value="AMINOTRANSFERASE"/>
    <property type="match status" value="1"/>
</dbReference>
<dbReference type="InterPro" id="IPR015422">
    <property type="entry name" value="PyrdxlP-dep_Trfase_small"/>
</dbReference>
<reference evidence="4 5" key="1">
    <citation type="submission" date="2018-09" db="EMBL/GenBank/DDBJ databases">
        <title>YIM PH21274 draft genome.</title>
        <authorList>
            <person name="Miao C."/>
        </authorList>
    </citation>
    <scope>NUCLEOTIDE SEQUENCE [LARGE SCALE GENOMIC DNA]</scope>
    <source>
        <strain evidence="4 5">YIM PH 21724</strain>
    </source>
</reference>